<organism evidence="2 3">
    <name type="scientific">Streptomyces rimosus subsp. rimosus</name>
    <dbReference type="NCBI Taxonomy" id="132474"/>
    <lineage>
        <taxon>Bacteria</taxon>
        <taxon>Bacillati</taxon>
        <taxon>Actinomycetota</taxon>
        <taxon>Actinomycetes</taxon>
        <taxon>Kitasatosporales</taxon>
        <taxon>Streptomycetaceae</taxon>
        <taxon>Streptomyces</taxon>
    </lineage>
</organism>
<reference evidence="2 3" key="1">
    <citation type="submission" date="2022-03" db="EMBL/GenBank/DDBJ databases">
        <title>Complete genome of Streptomyces rimosus ssp. rimosus R7 (=ATCC 10970).</title>
        <authorList>
            <person name="Beganovic S."/>
            <person name="Ruckert C."/>
            <person name="Busche T."/>
            <person name="Kalinowski J."/>
            <person name="Wittmann C."/>
        </authorList>
    </citation>
    <scope>NUCLEOTIDE SEQUENCE [LARGE SCALE GENOMIC DNA]</scope>
    <source>
        <strain evidence="2 3">R7</strain>
    </source>
</reference>
<proteinExistence type="predicted"/>
<dbReference type="RefSeq" id="WP_255304190.1">
    <property type="nucleotide sequence ID" value="NZ_CP043497.1"/>
</dbReference>
<dbReference type="EMBL" id="CP094298">
    <property type="protein sequence ID" value="UNZ00522.1"/>
    <property type="molecule type" value="Genomic_DNA"/>
</dbReference>
<evidence type="ECO:0008006" key="4">
    <source>
        <dbReference type="Google" id="ProtNLM"/>
    </source>
</evidence>
<gene>
    <name evidence="2" type="ORF">SRIMR7_00045</name>
</gene>
<keyword evidence="3" id="KW-1185">Reference proteome</keyword>
<evidence type="ECO:0000313" key="2">
    <source>
        <dbReference type="EMBL" id="UNZ00522.1"/>
    </source>
</evidence>
<dbReference type="GeneID" id="80025458"/>
<feature type="compositionally biased region" description="Basic and acidic residues" evidence="1">
    <location>
        <begin position="1"/>
        <end position="11"/>
    </location>
</feature>
<evidence type="ECO:0000256" key="1">
    <source>
        <dbReference type="SAM" id="MobiDB-lite"/>
    </source>
</evidence>
<accession>A0ABY3YT94</accession>
<sequence>MAKWLRADPDLKGPQAAQRLTEAGHPVVTRTAQRLLKKARG</sequence>
<feature type="region of interest" description="Disordered" evidence="1">
    <location>
        <begin position="1"/>
        <end position="28"/>
    </location>
</feature>
<protein>
    <recommendedName>
        <fullName evidence="4">Transposase</fullName>
    </recommendedName>
</protein>
<evidence type="ECO:0000313" key="3">
    <source>
        <dbReference type="Proteomes" id="UP000829494"/>
    </source>
</evidence>
<dbReference type="Proteomes" id="UP000829494">
    <property type="component" value="Chromosome"/>
</dbReference>
<name>A0ABY3YT94_STRRM</name>